<feature type="compositionally biased region" description="Low complexity" evidence="7">
    <location>
        <begin position="53"/>
        <end position="76"/>
    </location>
</feature>
<evidence type="ECO:0000256" key="2">
    <source>
        <dbReference type="ARBA" id="ARBA00022771"/>
    </source>
</evidence>
<feature type="compositionally biased region" description="Basic and acidic residues" evidence="7">
    <location>
        <begin position="208"/>
        <end position="217"/>
    </location>
</feature>
<evidence type="ECO:0000256" key="7">
    <source>
        <dbReference type="SAM" id="MobiDB-lite"/>
    </source>
</evidence>
<dbReference type="GO" id="GO:0043565">
    <property type="term" value="F:sequence-specific DNA binding"/>
    <property type="evidence" value="ECO:0007669"/>
    <property type="project" value="InterPro"/>
</dbReference>
<gene>
    <name evidence="9" type="ORF">CDCA_CDCA12G3355</name>
</gene>
<evidence type="ECO:0000256" key="5">
    <source>
        <dbReference type="ARBA" id="ARBA00023163"/>
    </source>
</evidence>
<accession>A0AAV9IZ40</accession>
<evidence type="ECO:0000313" key="10">
    <source>
        <dbReference type="Proteomes" id="UP001301350"/>
    </source>
</evidence>
<sequence length="329" mass="34719">MSRVDSTMWAGELPVAAWPADGAAEWPVEGGDLDAKAGVVTVSESSASQSLSPGAPTAAPAAAQGGVRCPGAATAAPPTPRAPMLEPAVVTSAKEHDAAAMSTGPQCLQCGATETPLWRSGPLGPKTLCNACGVRYKKRLHGVGAGLAGGRRHSESGQRSRPIKVQGGPATTTHARKPRWDEAARKPGAHWSTAETLRHRGGASGAARAERRPERHATAAAVPGWIEDMTPPPSSSAPYWAMVAGASVTSPRLAGVHAPGTHAPTRHSPREPPHRPDDDYYPYTLFDADAHHSFGFYCLHEAELPKRLSAPVNDTDWARKHYFIERPTY</sequence>
<feature type="region of interest" description="Disordered" evidence="7">
    <location>
        <begin position="147"/>
        <end position="218"/>
    </location>
</feature>
<feature type="region of interest" description="Disordered" evidence="7">
    <location>
        <begin position="255"/>
        <end position="278"/>
    </location>
</feature>
<proteinExistence type="predicted"/>
<evidence type="ECO:0000256" key="6">
    <source>
        <dbReference type="PROSITE-ProRule" id="PRU00094"/>
    </source>
</evidence>
<dbReference type="Proteomes" id="UP001301350">
    <property type="component" value="Unassembled WGS sequence"/>
</dbReference>
<feature type="domain" description="GATA-type" evidence="8">
    <location>
        <begin position="101"/>
        <end position="137"/>
    </location>
</feature>
<dbReference type="Gene3D" id="3.30.50.10">
    <property type="entry name" value="Erythroid Transcription Factor GATA-1, subunit A"/>
    <property type="match status" value="1"/>
</dbReference>
<dbReference type="PANTHER" id="PTHR47172">
    <property type="entry name" value="OS01G0976800 PROTEIN"/>
    <property type="match status" value="1"/>
</dbReference>
<dbReference type="EMBL" id="JANCYW010000012">
    <property type="protein sequence ID" value="KAK4537330.1"/>
    <property type="molecule type" value="Genomic_DNA"/>
</dbReference>
<keyword evidence="3" id="KW-0862">Zinc</keyword>
<keyword evidence="4" id="KW-0805">Transcription regulation</keyword>
<dbReference type="InterPro" id="IPR000679">
    <property type="entry name" value="Znf_GATA"/>
</dbReference>
<keyword evidence="5" id="KW-0804">Transcription</keyword>
<dbReference type="GO" id="GO:0006355">
    <property type="term" value="P:regulation of DNA-templated transcription"/>
    <property type="evidence" value="ECO:0007669"/>
    <property type="project" value="InterPro"/>
</dbReference>
<dbReference type="SUPFAM" id="SSF57716">
    <property type="entry name" value="Glucocorticoid receptor-like (DNA-binding domain)"/>
    <property type="match status" value="1"/>
</dbReference>
<dbReference type="GO" id="GO:0008270">
    <property type="term" value="F:zinc ion binding"/>
    <property type="evidence" value="ECO:0007669"/>
    <property type="project" value="UniProtKB-KW"/>
</dbReference>
<dbReference type="InterPro" id="IPR013088">
    <property type="entry name" value="Znf_NHR/GATA"/>
</dbReference>
<dbReference type="PANTHER" id="PTHR47172:SF24">
    <property type="entry name" value="GATA ZINC FINGER DOMAIN-CONTAINING PROTEIN 14-RELATED"/>
    <property type="match status" value="1"/>
</dbReference>
<evidence type="ECO:0000313" key="9">
    <source>
        <dbReference type="EMBL" id="KAK4537330.1"/>
    </source>
</evidence>
<keyword evidence="2 6" id="KW-0863">Zinc-finger</keyword>
<evidence type="ECO:0000259" key="8">
    <source>
        <dbReference type="PROSITE" id="PS50114"/>
    </source>
</evidence>
<comment type="caution">
    <text evidence="9">The sequence shown here is derived from an EMBL/GenBank/DDBJ whole genome shotgun (WGS) entry which is preliminary data.</text>
</comment>
<protein>
    <recommendedName>
        <fullName evidence="8">GATA-type domain-containing protein</fullName>
    </recommendedName>
</protein>
<feature type="region of interest" description="Disordered" evidence="7">
    <location>
        <begin position="46"/>
        <end position="83"/>
    </location>
</feature>
<evidence type="ECO:0000256" key="3">
    <source>
        <dbReference type="ARBA" id="ARBA00022833"/>
    </source>
</evidence>
<keyword evidence="10" id="KW-1185">Reference proteome</keyword>
<dbReference type="CDD" id="cd00202">
    <property type="entry name" value="ZnF_GATA"/>
    <property type="match status" value="1"/>
</dbReference>
<dbReference type="AlphaFoldDB" id="A0AAV9IZ40"/>
<dbReference type="Pfam" id="PF00320">
    <property type="entry name" value="GATA"/>
    <property type="match status" value="1"/>
</dbReference>
<feature type="compositionally biased region" description="Basic and acidic residues" evidence="7">
    <location>
        <begin position="268"/>
        <end position="278"/>
    </location>
</feature>
<keyword evidence="1" id="KW-0479">Metal-binding</keyword>
<dbReference type="SMART" id="SM00401">
    <property type="entry name" value="ZnF_GATA"/>
    <property type="match status" value="1"/>
</dbReference>
<reference evidence="9 10" key="1">
    <citation type="submission" date="2022-07" db="EMBL/GenBank/DDBJ databases">
        <title>Genome-wide signatures of adaptation to extreme environments.</title>
        <authorList>
            <person name="Cho C.H."/>
            <person name="Yoon H.S."/>
        </authorList>
    </citation>
    <scope>NUCLEOTIDE SEQUENCE [LARGE SCALE GENOMIC DNA]</scope>
    <source>
        <strain evidence="9 10">DBV 063 E5</strain>
    </source>
</reference>
<name>A0AAV9IZ40_CYACA</name>
<dbReference type="PROSITE" id="PS50114">
    <property type="entry name" value="GATA_ZN_FINGER_2"/>
    <property type="match status" value="1"/>
</dbReference>
<evidence type="ECO:0000256" key="4">
    <source>
        <dbReference type="ARBA" id="ARBA00023015"/>
    </source>
</evidence>
<evidence type="ECO:0000256" key="1">
    <source>
        <dbReference type="ARBA" id="ARBA00022723"/>
    </source>
</evidence>
<organism evidence="9 10">
    <name type="scientific">Cyanidium caldarium</name>
    <name type="common">Red alga</name>
    <dbReference type="NCBI Taxonomy" id="2771"/>
    <lineage>
        <taxon>Eukaryota</taxon>
        <taxon>Rhodophyta</taxon>
        <taxon>Bangiophyceae</taxon>
        <taxon>Cyanidiales</taxon>
        <taxon>Cyanidiaceae</taxon>
        <taxon>Cyanidium</taxon>
    </lineage>
</organism>
<dbReference type="PROSITE" id="PS00344">
    <property type="entry name" value="GATA_ZN_FINGER_1"/>
    <property type="match status" value="1"/>
</dbReference>